<dbReference type="EMBL" id="CM000128">
    <property type="protein sequence ID" value="EEC75484.1"/>
    <property type="molecule type" value="Genomic_DNA"/>
</dbReference>
<keyword evidence="2" id="KW-0472">Membrane</keyword>
<reference evidence="3 4" key="1">
    <citation type="journal article" date="2005" name="PLoS Biol.">
        <title>The genomes of Oryza sativa: a history of duplications.</title>
        <authorList>
            <person name="Yu J."/>
            <person name="Wang J."/>
            <person name="Lin W."/>
            <person name="Li S."/>
            <person name="Li H."/>
            <person name="Zhou J."/>
            <person name="Ni P."/>
            <person name="Dong W."/>
            <person name="Hu S."/>
            <person name="Zeng C."/>
            <person name="Zhang J."/>
            <person name="Zhang Y."/>
            <person name="Li R."/>
            <person name="Xu Z."/>
            <person name="Li S."/>
            <person name="Li X."/>
            <person name="Zheng H."/>
            <person name="Cong L."/>
            <person name="Lin L."/>
            <person name="Yin J."/>
            <person name="Geng J."/>
            <person name="Li G."/>
            <person name="Shi J."/>
            <person name="Liu J."/>
            <person name="Lv H."/>
            <person name="Li J."/>
            <person name="Wang J."/>
            <person name="Deng Y."/>
            <person name="Ran L."/>
            <person name="Shi X."/>
            <person name="Wang X."/>
            <person name="Wu Q."/>
            <person name="Li C."/>
            <person name="Ren X."/>
            <person name="Wang J."/>
            <person name="Wang X."/>
            <person name="Li D."/>
            <person name="Liu D."/>
            <person name="Zhang X."/>
            <person name="Ji Z."/>
            <person name="Zhao W."/>
            <person name="Sun Y."/>
            <person name="Zhang Z."/>
            <person name="Bao J."/>
            <person name="Han Y."/>
            <person name="Dong L."/>
            <person name="Ji J."/>
            <person name="Chen P."/>
            <person name="Wu S."/>
            <person name="Liu J."/>
            <person name="Xiao Y."/>
            <person name="Bu D."/>
            <person name="Tan J."/>
            <person name="Yang L."/>
            <person name="Ye C."/>
            <person name="Zhang J."/>
            <person name="Xu J."/>
            <person name="Zhou Y."/>
            <person name="Yu Y."/>
            <person name="Zhang B."/>
            <person name="Zhuang S."/>
            <person name="Wei H."/>
            <person name="Liu B."/>
            <person name="Lei M."/>
            <person name="Yu H."/>
            <person name="Li Y."/>
            <person name="Xu H."/>
            <person name="Wei S."/>
            <person name="He X."/>
            <person name="Fang L."/>
            <person name="Zhang Z."/>
            <person name="Zhang Y."/>
            <person name="Huang X."/>
            <person name="Su Z."/>
            <person name="Tong W."/>
            <person name="Li J."/>
            <person name="Tong Z."/>
            <person name="Li S."/>
            <person name="Ye J."/>
            <person name="Wang L."/>
            <person name="Fang L."/>
            <person name="Lei T."/>
            <person name="Chen C."/>
            <person name="Chen H."/>
            <person name="Xu Z."/>
            <person name="Li H."/>
            <person name="Huang H."/>
            <person name="Zhang F."/>
            <person name="Xu H."/>
            <person name="Li N."/>
            <person name="Zhao C."/>
            <person name="Li S."/>
            <person name="Dong L."/>
            <person name="Huang Y."/>
            <person name="Li L."/>
            <person name="Xi Y."/>
            <person name="Qi Q."/>
            <person name="Li W."/>
            <person name="Zhang B."/>
            <person name="Hu W."/>
            <person name="Zhang Y."/>
            <person name="Tian X."/>
            <person name="Jiao Y."/>
            <person name="Liang X."/>
            <person name="Jin J."/>
            <person name="Gao L."/>
            <person name="Zheng W."/>
            <person name="Hao B."/>
            <person name="Liu S."/>
            <person name="Wang W."/>
            <person name="Yuan L."/>
            <person name="Cao M."/>
            <person name="McDermott J."/>
            <person name="Samudrala R."/>
            <person name="Wang J."/>
            <person name="Wong G.K."/>
            <person name="Yang H."/>
        </authorList>
    </citation>
    <scope>NUCLEOTIDE SEQUENCE [LARGE SCALE GENOMIC DNA]</scope>
    <source>
        <strain evidence="4">cv. 93-11</strain>
    </source>
</reference>
<keyword evidence="4" id="KW-1185">Reference proteome</keyword>
<dbReference type="AlphaFoldDB" id="B8AK60"/>
<protein>
    <submittedName>
        <fullName evidence="3">Uncharacterized protein</fullName>
    </submittedName>
</protein>
<name>B8AK60_ORYSI</name>
<dbReference type="Proteomes" id="UP000007015">
    <property type="component" value="Chromosome 3"/>
</dbReference>
<dbReference type="HOGENOM" id="CLU_2088800_0_0_1"/>
<evidence type="ECO:0000256" key="1">
    <source>
        <dbReference type="SAM" id="MobiDB-lite"/>
    </source>
</evidence>
<accession>B8AK60</accession>
<dbReference type="Gramene" id="BGIOSGA012884-TA">
    <property type="protein sequence ID" value="BGIOSGA012884-PA"/>
    <property type="gene ID" value="BGIOSGA012884"/>
</dbReference>
<feature type="region of interest" description="Disordered" evidence="1">
    <location>
        <begin position="94"/>
        <end position="117"/>
    </location>
</feature>
<organism evidence="3 4">
    <name type="scientific">Oryza sativa subsp. indica</name>
    <name type="common">Rice</name>
    <dbReference type="NCBI Taxonomy" id="39946"/>
    <lineage>
        <taxon>Eukaryota</taxon>
        <taxon>Viridiplantae</taxon>
        <taxon>Streptophyta</taxon>
        <taxon>Embryophyta</taxon>
        <taxon>Tracheophyta</taxon>
        <taxon>Spermatophyta</taxon>
        <taxon>Magnoliopsida</taxon>
        <taxon>Liliopsida</taxon>
        <taxon>Poales</taxon>
        <taxon>Poaceae</taxon>
        <taxon>BOP clade</taxon>
        <taxon>Oryzoideae</taxon>
        <taxon>Oryzeae</taxon>
        <taxon>Oryzinae</taxon>
        <taxon>Oryza</taxon>
        <taxon>Oryza sativa</taxon>
    </lineage>
</organism>
<gene>
    <name evidence="3" type="ORF">OsI_12073</name>
</gene>
<keyword evidence="2" id="KW-1133">Transmembrane helix</keyword>
<sequence>MGNASTSLHQVVMLLARPEAEGLGHLPVALALLVGALDLVLVVVVGDPGDHDLAVVHLRRQLRREDHLVLLLLLLLLLLAALPPLRPIAESVCSSGFPLARGGERRRREEEDDNAAA</sequence>
<evidence type="ECO:0000256" key="2">
    <source>
        <dbReference type="SAM" id="Phobius"/>
    </source>
</evidence>
<keyword evidence="2" id="KW-0812">Transmembrane</keyword>
<feature type="transmembrane region" description="Helical" evidence="2">
    <location>
        <begin position="67"/>
        <end position="85"/>
    </location>
</feature>
<evidence type="ECO:0000313" key="3">
    <source>
        <dbReference type="EMBL" id="EEC75484.1"/>
    </source>
</evidence>
<feature type="transmembrane region" description="Helical" evidence="2">
    <location>
        <begin position="23"/>
        <end position="46"/>
    </location>
</feature>
<proteinExistence type="predicted"/>
<evidence type="ECO:0000313" key="4">
    <source>
        <dbReference type="Proteomes" id="UP000007015"/>
    </source>
</evidence>